<dbReference type="Pfam" id="PF21983">
    <property type="entry name" value="NikA-like"/>
    <property type="match status" value="1"/>
</dbReference>
<dbReference type="EMBL" id="AJWY01014510">
    <property type="protein sequence ID" value="EKC43556.1"/>
    <property type="molecule type" value="Genomic_DNA"/>
</dbReference>
<accession>K1S7W9</accession>
<organism evidence="1">
    <name type="scientific">human gut metagenome</name>
    <dbReference type="NCBI Taxonomy" id="408170"/>
    <lineage>
        <taxon>unclassified sequences</taxon>
        <taxon>metagenomes</taxon>
        <taxon>organismal metagenomes</taxon>
    </lineage>
</organism>
<reference evidence="1" key="1">
    <citation type="journal article" date="2013" name="Environ. Microbiol.">
        <title>Microbiota from the distal guts of lean and obese adolescents exhibit partial functional redundancy besides clear differences in community structure.</title>
        <authorList>
            <person name="Ferrer M."/>
            <person name="Ruiz A."/>
            <person name="Lanza F."/>
            <person name="Haange S.B."/>
            <person name="Oberbach A."/>
            <person name="Till H."/>
            <person name="Bargiela R."/>
            <person name="Campoy C."/>
            <person name="Segura M.T."/>
            <person name="Richter M."/>
            <person name="von Bergen M."/>
            <person name="Seifert J."/>
            <person name="Suarez A."/>
        </authorList>
    </citation>
    <scope>NUCLEOTIDE SEQUENCE</scope>
</reference>
<comment type="caution">
    <text evidence="1">The sequence shown here is derived from an EMBL/GenBank/DDBJ whole genome shotgun (WGS) entry which is preliminary data.</text>
</comment>
<protein>
    <submittedName>
        <fullName evidence="1">Bacterial mobilization protein</fullName>
    </submittedName>
</protein>
<dbReference type="AlphaFoldDB" id="K1S7W9"/>
<dbReference type="InterPro" id="IPR053842">
    <property type="entry name" value="NikA-like"/>
</dbReference>
<proteinExistence type="predicted"/>
<name>K1S7W9_9ZZZZ</name>
<evidence type="ECO:0000313" key="1">
    <source>
        <dbReference type="EMBL" id="EKC43556.1"/>
    </source>
</evidence>
<gene>
    <name evidence="1" type="ORF">LEA_21088</name>
</gene>
<sequence length="101" mass="11961">MKNIENKTIRISVRVSEEELKIIEKRASLTNEKSLSSYLRKQAIKGFIINVNFSEFDHLRKNITAIGTNINQIAKRVNSTNRFYDEDIEYIRRCKKKYGNY</sequence>